<name>D4H531_DENA2</name>
<dbReference type="KEGG" id="dap:Dacet_2629"/>
<dbReference type="HOGENOM" id="CLU_717135_0_0_0"/>
<sequence length="385" mass="41534">MDQSIASTFVGSSDPVNIEYSLSYYGSKFPSAEKTTIGSTAILLDSNVKIAWTKTIAKVTTAITAGIALPSWSMSSLVEGQVKDDEMVVHLTEDNVLAGMLLGVMFDVDLIFEEKLWHPGHPSLHGWVSGHWGTEHSFNENIKFDLLGICVDLLYSLGKQVPGFKKILAIIPKGLLDNMQVYGNGIAVDDGIRLEPNMPMKWDLFYIIRQLAELGADVVSGPLVEVVVPLTTVAEALVDLEEEVGVCLGFGPQVSIVFPIRIEITDLVADDVVFQDLEFGGSGKITGTNPKGDPAADSSVERIGVHCKHTLEMMNISVGIWASISVLKVLSKSGTKNFNLIDLLEDELGFELALDSFNSSVTNDVGAAGADEFGDPADTIEINFI</sequence>
<dbReference type="EMBL" id="CP001968">
    <property type="protein sequence ID" value="ADD69387.1"/>
    <property type="molecule type" value="Genomic_DNA"/>
</dbReference>
<dbReference type="AlphaFoldDB" id="D4H531"/>
<proteinExistence type="predicted"/>
<accession>D4H531</accession>
<dbReference type="Proteomes" id="UP000002012">
    <property type="component" value="Chromosome"/>
</dbReference>
<keyword evidence="2" id="KW-1185">Reference proteome</keyword>
<gene>
    <name evidence="1" type="ordered locus">Dacet_2629</name>
</gene>
<evidence type="ECO:0000313" key="1">
    <source>
        <dbReference type="EMBL" id="ADD69387.1"/>
    </source>
</evidence>
<reference evidence="1 2" key="1">
    <citation type="journal article" date="2010" name="Stand. Genomic Sci.">
        <title>Complete genome sequence of Denitrovibrio acetiphilus type strain (N2460).</title>
        <authorList>
            <person name="Kiss H."/>
            <person name="Lang E."/>
            <person name="Lapidus A."/>
            <person name="Copeland A."/>
            <person name="Nolan M."/>
            <person name="Glavina Del Rio T."/>
            <person name="Chen F."/>
            <person name="Lucas S."/>
            <person name="Tice H."/>
            <person name="Cheng J.F."/>
            <person name="Han C."/>
            <person name="Goodwin L."/>
            <person name="Pitluck S."/>
            <person name="Liolios K."/>
            <person name="Pati A."/>
            <person name="Ivanova N."/>
            <person name="Mavromatis K."/>
            <person name="Chen A."/>
            <person name="Palaniappan K."/>
            <person name="Land M."/>
            <person name="Hauser L."/>
            <person name="Chang Y.J."/>
            <person name="Jeffries C.D."/>
            <person name="Detter J.C."/>
            <person name="Brettin T."/>
            <person name="Spring S."/>
            <person name="Rohde M."/>
            <person name="Goker M."/>
            <person name="Woyke T."/>
            <person name="Bristow J."/>
            <person name="Eisen J.A."/>
            <person name="Markowitz V."/>
            <person name="Hugenholtz P."/>
            <person name="Kyrpides N.C."/>
            <person name="Klenk H.P."/>
        </authorList>
    </citation>
    <scope>NUCLEOTIDE SEQUENCE [LARGE SCALE GENOMIC DNA]</scope>
    <source>
        <strain evidence="2">DSM 12809 / NBRC 114555 / N2460</strain>
    </source>
</reference>
<dbReference type="RefSeq" id="WP_013011884.1">
    <property type="nucleotide sequence ID" value="NC_013943.1"/>
</dbReference>
<protein>
    <submittedName>
        <fullName evidence="1">Uncharacterized protein</fullName>
    </submittedName>
</protein>
<dbReference type="STRING" id="522772.Dacet_2629"/>
<dbReference type="PaxDb" id="522772-Dacet_2629"/>
<dbReference type="InParanoid" id="D4H531"/>
<organism evidence="1 2">
    <name type="scientific">Denitrovibrio acetiphilus (strain DSM 12809 / NBRC 114555 / N2460)</name>
    <dbReference type="NCBI Taxonomy" id="522772"/>
    <lineage>
        <taxon>Bacteria</taxon>
        <taxon>Pseudomonadati</taxon>
        <taxon>Deferribacterota</taxon>
        <taxon>Deferribacteres</taxon>
        <taxon>Deferribacterales</taxon>
        <taxon>Geovibrionaceae</taxon>
        <taxon>Denitrovibrio</taxon>
    </lineage>
</organism>
<evidence type="ECO:0000313" key="2">
    <source>
        <dbReference type="Proteomes" id="UP000002012"/>
    </source>
</evidence>